<feature type="domain" description="HTH lysR-type" evidence="7">
    <location>
        <begin position="12"/>
        <end position="69"/>
    </location>
</feature>
<reference evidence="9 10" key="1">
    <citation type="submission" date="2018-03" db="EMBL/GenBank/DDBJ databases">
        <authorList>
            <person name="Gully D."/>
        </authorList>
    </citation>
    <scope>NUCLEOTIDE SEQUENCE [LARGE SCALE GENOMIC DNA]</scope>
    <source>
        <strain evidence="9">ORS3257</strain>
    </source>
</reference>
<proteinExistence type="inferred from homology"/>
<dbReference type="InterPro" id="IPR000847">
    <property type="entry name" value="LysR_HTH_N"/>
</dbReference>
<evidence type="ECO:0000313" key="9">
    <source>
        <dbReference type="EMBL" id="SPP96955.1"/>
    </source>
</evidence>
<name>A0A2U3Q697_9BRAD</name>
<keyword evidence="3" id="KW-0536">Nodulation</keyword>
<dbReference type="KEGG" id="bvz:BRAD3257_6030"/>
<dbReference type="Pfam" id="PF03466">
    <property type="entry name" value="LysR_substrate"/>
    <property type="match status" value="1"/>
</dbReference>
<dbReference type="Gene3D" id="3.40.190.10">
    <property type="entry name" value="Periplasmic binding protein-like II"/>
    <property type="match status" value="2"/>
</dbReference>
<gene>
    <name evidence="9" type="ORF">BRAD3257_6030</name>
    <name evidence="8" type="ORF">JWS04_05895</name>
</gene>
<dbReference type="PANTHER" id="PTHR30118:SF15">
    <property type="entry name" value="TRANSCRIPTIONAL REGULATORY PROTEIN"/>
    <property type="match status" value="1"/>
</dbReference>
<dbReference type="SUPFAM" id="SSF46785">
    <property type="entry name" value="Winged helix' DNA-binding domain"/>
    <property type="match status" value="1"/>
</dbReference>
<dbReference type="RefSeq" id="WP_122404473.1">
    <property type="nucleotide sequence ID" value="NZ_JAGIKT010000008.1"/>
</dbReference>
<reference evidence="8 11" key="2">
    <citation type="submission" date="2021-03" db="EMBL/GenBank/DDBJ databases">
        <title>Genome Sequence of Bradyrhizobium vignae strain ISRA400.</title>
        <authorList>
            <person name="Tisa L.S."/>
            <person name="Svistoonoff S."/>
            <person name="Hocher V."/>
            <person name="Fall S."/>
            <person name="Zaiya A."/>
            <person name="Naing D."/>
            <person name="Niang N."/>
            <person name="Diouf A."/>
            <person name="Dasylva M.C."/>
            <person name="Toure O."/>
            <person name="Gueye M."/>
            <person name="Gully D."/>
            <person name="Tisseyre P."/>
            <person name="Simpson S."/>
            <person name="Morris K."/>
            <person name="Thomas W.K."/>
        </authorList>
    </citation>
    <scope>NUCLEOTIDE SEQUENCE [LARGE SCALE GENOMIC DNA]</scope>
    <source>
        <strain evidence="8 11">ISRA400</strain>
    </source>
</reference>
<dbReference type="PRINTS" id="PR00039">
    <property type="entry name" value="HTHLYSR"/>
</dbReference>
<dbReference type="GO" id="GO:0003677">
    <property type="term" value="F:DNA binding"/>
    <property type="evidence" value="ECO:0007669"/>
    <property type="project" value="UniProtKB-KW"/>
</dbReference>
<comment type="similarity">
    <text evidence="2">Belongs to the LysR transcriptional regulatory family.</text>
</comment>
<evidence type="ECO:0000256" key="5">
    <source>
        <dbReference type="ARBA" id="ARBA00023125"/>
    </source>
</evidence>
<dbReference type="InterPro" id="IPR050389">
    <property type="entry name" value="LysR-type_TF"/>
</dbReference>
<dbReference type="GO" id="GO:0003700">
    <property type="term" value="F:DNA-binding transcription factor activity"/>
    <property type="evidence" value="ECO:0007669"/>
    <property type="project" value="InterPro"/>
</dbReference>
<evidence type="ECO:0000313" key="11">
    <source>
        <dbReference type="Proteomes" id="UP000669317"/>
    </source>
</evidence>
<dbReference type="Proteomes" id="UP000246085">
    <property type="component" value="Chromosome BRAD3257"/>
</dbReference>
<dbReference type="SUPFAM" id="SSF53850">
    <property type="entry name" value="Periplasmic binding protein-like II"/>
    <property type="match status" value="1"/>
</dbReference>
<evidence type="ECO:0000256" key="4">
    <source>
        <dbReference type="ARBA" id="ARBA00023015"/>
    </source>
</evidence>
<evidence type="ECO:0000313" key="8">
    <source>
        <dbReference type="EMBL" id="MBP0110628.1"/>
    </source>
</evidence>
<dbReference type="EMBL" id="LS398110">
    <property type="protein sequence ID" value="SPP96955.1"/>
    <property type="molecule type" value="Genomic_DNA"/>
</dbReference>
<dbReference type="InterPro" id="IPR005119">
    <property type="entry name" value="LysR_subst-bd"/>
</dbReference>
<evidence type="ECO:0000256" key="3">
    <source>
        <dbReference type="ARBA" id="ARBA00022458"/>
    </source>
</evidence>
<keyword evidence="6" id="KW-0804">Transcription</keyword>
<dbReference type="CDD" id="cd08459">
    <property type="entry name" value="PBP2_DntR_NahR_LinR_like"/>
    <property type="match status" value="1"/>
</dbReference>
<evidence type="ECO:0000259" key="7">
    <source>
        <dbReference type="PROSITE" id="PS50931"/>
    </source>
</evidence>
<dbReference type="Gene3D" id="1.10.10.10">
    <property type="entry name" value="Winged helix-like DNA-binding domain superfamily/Winged helix DNA-binding domain"/>
    <property type="match status" value="1"/>
</dbReference>
<dbReference type="AlphaFoldDB" id="A0A2U3Q697"/>
<comment type="function">
    <text evidence="1">NodD regulates the expression of the nodABCFE genes which encode other nodulation proteins. NodD is also a negative regulator of its own expression. Binds flavonoids as inducers.</text>
</comment>
<evidence type="ECO:0000256" key="6">
    <source>
        <dbReference type="ARBA" id="ARBA00023163"/>
    </source>
</evidence>
<dbReference type="Proteomes" id="UP000669317">
    <property type="component" value="Unassembled WGS sequence"/>
</dbReference>
<organism evidence="9 10">
    <name type="scientific">Bradyrhizobium vignae</name>
    <dbReference type="NCBI Taxonomy" id="1549949"/>
    <lineage>
        <taxon>Bacteria</taxon>
        <taxon>Pseudomonadati</taxon>
        <taxon>Pseudomonadota</taxon>
        <taxon>Alphaproteobacteria</taxon>
        <taxon>Hyphomicrobiales</taxon>
        <taxon>Nitrobacteraceae</taxon>
        <taxon>Bradyrhizobium</taxon>
    </lineage>
</organism>
<evidence type="ECO:0000256" key="1">
    <source>
        <dbReference type="ARBA" id="ARBA00003502"/>
    </source>
</evidence>
<keyword evidence="5" id="KW-0238">DNA-binding</keyword>
<keyword evidence="4" id="KW-0805">Transcription regulation</keyword>
<protein>
    <submittedName>
        <fullName evidence="8">LysR family transcriptional regulator</fullName>
    </submittedName>
    <submittedName>
        <fullName evidence="9">Transcriptional regulatory protein</fullName>
    </submittedName>
</protein>
<dbReference type="EMBL" id="JAGIKT010000008">
    <property type="protein sequence ID" value="MBP0110628.1"/>
    <property type="molecule type" value="Genomic_DNA"/>
</dbReference>
<keyword evidence="11" id="KW-1185">Reference proteome</keyword>
<dbReference type="PANTHER" id="PTHR30118">
    <property type="entry name" value="HTH-TYPE TRANSCRIPTIONAL REGULATOR LEUO-RELATED"/>
    <property type="match status" value="1"/>
</dbReference>
<dbReference type="PROSITE" id="PS50931">
    <property type="entry name" value="HTH_LYSR"/>
    <property type="match status" value="1"/>
</dbReference>
<dbReference type="InterPro" id="IPR036390">
    <property type="entry name" value="WH_DNA-bd_sf"/>
</dbReference>
<evidence type="ECO:0000256" key="2">
    <source>
        <dbReference type="ARBA" id="ARBA00009437"/>
    </source>
</evidence>
<dbReference type="InterPro" id="IPR036388">
    <property type="entry name" value="WH-like_DNA-bd_sf"/>
</dbReference>
<dbReference type="Pfam" id="PF00126">
    <property type="entry name" value="HTH_1"/>
    <property type="match status" value="1"/>
</dbReference>
<accession>A0A2U3Q697</accession>
<evidence type="ECO:0000313" key="10">
    <source>
        <dbReference type="Proteomes" id="UP000246085"/>
    </source>
</evidence>
<sequence length="326" mass="36746">MKHRDLSETNLLEPRLLRLFDALFSTGSVTKAAEKLGQSQPTISIWLARLRKELDDPLFIRSAEGMLPTPRAEALIGTARQALEMLRRLAELRPEFDPATAKRRFIICMTDASHITLLPAILAYVRRVAPGIRIEAAQIGSDTPRMLQSGEADLALGYISDLDAGHFQQALFPQDWVCLANAKHARIHERITARDFRREAHVLIRSGTGHQLLADALREQRIVPDVALELPGFLGLPAIIGTTDLIATLPRHIGETLAHYYGLRVLDCPLAIAGFTVKQYWHARFHHDPASQWLRDVCGELFQQQEVRGLHRSGRPRQRRPRDLQS</sequence>